<protein>
    <submittedName>
        <fullName evidence="2">Uncharacterized protein</fullName>
    </submittedName>
</protein>
<feature type="transmembrane region" description="Helical" evidence="1">
    <location>
        <begin position="30"/>
        <end position="54"/>
    </location>
</feature>
<evidence type="ECO:0000313" key="3">
    <source>
        <dbReference type="Proteomes" id="UP000648182"/>
    </source>
</evidence>
<dbReference type="RefSeq" id="WP_191816338.1">
    <property type="nucleotide sequence ID" value="NZ_JACSPV010000068.1"/>
</dbReference>
<comment type="caution">
    <text evidence="2">The sequence shown here is derived from an EMBL/GenBank/DDBJ whole genome shotgun (WGS) entry which is preliminary data.</text>
</comment>
<accession>A0ABR8VS92</accession>
<sequence length="88" mass="9675">MAYFVGIAIGVIIIVAILSSYLLKKNPSKNYYIFPGSISTIITLVVAIISYFIMDGWSTMGYLILFVFVGIASFIGTILGKSFTKHKI</sequence>
<keyword evidence="3" id="KW-1185">Reference proteome</keyword>
<evidence type="ECO:0000313" key="2">
    <source>
        <dbReference type="EMBL" id="MBD8007582.1"/>
    </source>
</evidence>
<proteinExistence type="predicted"/>
<feature type="transmembrane region" description="Helical" evidence="1">
    <location>
        <begin position="60"/>
        <end position="80"/>
    </location>
</feature>
<evidence type="ECO:0000256" key="1">
    <source>
        <dbReference type="SAM" id="Phobius"/>
    </source>
</evidence>
<keyword evidence="1" id="KW-1133">Transmembrane helix</keyword>
<keyword evidence="1" id="KW-0472">Membrane</keyword>
<feature type="transmembrane region" description="Helical" evidence="1">
    <location>
        <begin position="6"/>
        <end position="23"/>
    </location>
</feature>
<dbReference type="EMBL" id="JACSPV010000068">
    <property type="protein sequence ID" value="MBD8007582.1"/>
    <property type="molecule type" value="Genomic_DNA"/>
</dbReference>
<dbReference type="Proteomes" id="UP000648182">
    <property type="component" value="Unassembled WGS sequence"/>
</dbReference>
<dbReference type="InterPro" id="IPR025434">
    <property type="entry name" value="YesK-like"/>
</dbReference>
<dbReference type="Pfam" id="PF14150">
    <property type="entry name" value="YesK"/>
    <property type="match status" value="1"/>
</dbReference>
<gene>
    <name evidence="2" type="ORF">H9631_21300</name>
</gene>
<reference evidence="2 3" key="1">
    <citation type="submission" date="2020-08" db="EMBL/GenBank/DDBJ databases">
        <title>A Genomic Blueprint of the Chicken Gut Microbiome.</title>
        <authorList>
            <person name="Gilroy R."/>
            <person name="Ravi A."/>
            <person name="Getino M."/>
            <person name="Pursley I."/>
            <person name="Horton D.L."/>
            <person name="Alikhan N.-F."/>
            <person name="Baker D."/>
            <person name="Gharbi K."/>
            <person name="Hall N."/>
            <person name="Watson M."/>
            <person name="Adriaenssens E.M."/>
            <person name="Foster-Nyarko E."/>
            <person name="Jarju S."/>
            <person name="Secka A."/>
            <person name="Antonio M."/>
            <person name="Oren A."/>
            <person name="Chaudhuri R."/>
            <person name="La Ragione R.M."/>
            <person name="Hildebrand F."/>
            <person name="Pallen M.J."/>
        </authorList>
    </citation>
    <scope>NUCLEOTIDE SEQUENCE [LARGE SCALE GENOMIC DNA]</scope>
    <source>
        <strain evidence="2 3">Sa1BUA2</strain>
    </source>
</reference>
<organism evidence="2 3">
    <name type="scientific">Bacillus norwichensis</name>
    <dbReference type="NCBI Taxonomy" id="2762217"/>
    <lineage>
        <taxon>Bacteria</taxon>
        <taxon>Bacillati</taxon>
        <taxon>Bacillota</taxon>
        <taxon>Bacilli</taxon>
        <taxon>Bacillales</taxon>
        <taxon>Bacillaceae</taxon>
        <taxon>Bacillus</taxon>
    </lineage>
</organism>
<keyword evidence="1" id="KW-0812">Transmembrane</keyword>
<name>A0ABR8VS92_9BACI</name>